<comment type="caution">
    <text evidence="1">The sequence shown here is derived from an EMBL/GenBank/DDBJ whole genome shotgun (WGS) entry which is preliminary data.</text>
</comment>
<keyword evidence="2" id="KW-1185">Reference proteome</keyword>
<accession>A0ABS1MI24</accession>
<proteinExistence type="predicted"/>
<evidence type="ECO:0000313" key="1">
    <source>
        <dbReference type="EMBL" id="MBL1080308.1"/>
    </source>
</evidence>
<gene>
    <name evidence="1" type="ORF">JK358_38525</name>
</gene>
<evidence type="ECO:0000313" key="2">
    <source>
        <dbReference type="Proteomes" id="UP000602198"/>
    </source>
</evidence>
<protein>
    <submittedName>
        <fullName evidence="1">Uncharacterized protein</fullName>
    </submittedName>
</protein>
<dbReference type="RefSeq" id="WP_201958787.1">
    <property type="nucleotide sequence ID" value="NZ_JAERRJ010000033.1"/>
</dbReference>
<dbReference type="Proteomes" id="UP000602198">
    <property type="component" value="Unassembled WGS sequence"/>
</dbReference>
<name>A0ABS1MI24_9NOCA</name>
<sequence length="165" mass="18856">MIPTHRIAYNGERLVTLVGPHETVEDFRRPLSRLDGDDRYSLNLQTLPRPMWSEDLTDDDRLAMALEFLQCAGSADALSIEVRMLVDGASRLYTLGRPGDYTGDPSIRIPFQRGNHQLTVYPEEVFTADDAAELFFGYYRTRTIPTEMHLREIDLEAFTAEQSKD</sequence>
<dbReference type="EMBL" id="JAERRJ010000033">
    <property type="protein sequence ID" value="MBL1080308.1"/>
    <property type="molecule type" value="Genomic_DNA"/>
</dbReference>
<reference evidence="1 2" key="1">
    <citation type="submission" date="2021-01" db="EMBL/GenBank/DDBJ databases">
        <title>WGS of actinomycetes isolated from Thailand.</title>
        <authorList>
            <person name="Thawai C."/>
        </authorList>
    </citation>
    <scope>NUCLEOTIDE SEQUENCE [LARGE SCALE GENOMIC DNA]</scope>
    <source>
        <strain evidence="1 2">LPG 2</strain>
    </source>
</reference>
<organism evidence="1 2">
    <name type="scientific">Nocardia acididurans</name>
    <dbReference type="NCBI Taxonomy" id="2802282"/>
    <lineage>
        <taxon>Bacteria</taxon>
        <taxon>Bacillati</taxon>
        <taxon>Actinomycetota</taxon>
        <taxon>Actinomycetes</taxon>
        <taxon>Mycobacteriales</taxon>
        <taxon>Nocardiaceae</taxon>
        <taxon>Nocardia</taxon>
    </lineage>
</organism>